<dbReference type="InterPro" id="IPR029058">
    <property type="entry name" value="AB_hydrolase_fold"/>
</dbReference>
<organism evidence="6 7">
    <name type="scientific">Corynebacterium aurimucosum</name>
    <dbReference type="NCBI Taxonomy" id="169292"/>
    <lineage>
        <taxon>Bacteria</taxon>
        <taxon>Bacillati</taxon>
        <taxon>Actinomycetota</taxon>
        <taxon>Actinomycetes</taxon>
        <taxon>Mycobacteriales</taxon>
        <taxon>Corynebacteriaceae</taxon>
        <taxon>Corynebacterium</taxon>
    </lineage>
</organism>
<keyword evidence="2" id="KW-0719">Serine esterase</keyword>
<evidence type="ECO:0000256" key="1">
    <source>
        <dbReference type="ARBA" id="ARBA00007534"/>
    </source>
</evidence>
<accession>A0A558GKL0</accession>
<feature type="region of interest" description="Disordered" evidence="5">
    <location>
        <begin position="32"/>
        <end position="55"/>
    </location>
</feature>
<evidence type="ECO:0000313" key="7">
    <source>
        <dbReference type="Proteomes" id="UP000320531"/>
    </source>
</evidence>
<dbReference type="Proteomes" id="UP000320531">
    <property type="component" value="Unassembled WGS sequence"/>
</dbReference>
<comment type="caution">
    <text evidence="6">The sequence shown here is derived from an EMBL/GenBank/DDBJ whole genome shotgun (WGS) entry which is preliminary data.</text>
</comment>
<dbReference type="PANTHER" id="PTHR33630:SF9">
    <property type="entry name" value="CUTINASE 4"/>
    <property type="match status" value="1"/>
</dbReference>
<dbReference type="SUPFAM" id="SSF53474">
    <property type="entry name" value="alpha/beta-Hydrolases"/>
    <property type="match status" value="1"/>
</dbReference>
<gene>
    <name evidence="6" type="ORF">FQK23_02515</name>
</gene>
<dbReference type="AlphaFoldDB" id="A0A558GKL0"/>
<evidence type="ECO:0000256" key="5">
    <source>
        <dbReference type="SAM" id="MobiDB-lite"/>
    </source>
</evidence>
<evidence type="ECO:0000256" key="4">
    <source>
        <dbReference type="ARBA" id="ARBA00023157"/>
    </source>
</evidence>
<evidence type="ECO:0000313" key="6">
    <source>
        <dbReference type="EMBL" id="TVU57414.1"/>
    </source>
</evidence>
<keyword evidence="4" id="KW-1015">Disulfide bond</keyword>
<dbReference type="SMART" id="SM01110">
    <property type="entry name" value="Cutinase"/>
    <property type="match status" value="1"/>
</dbReference>
<dbReference type="PANTHER" id="PTHR33630">
    <property type="entry name" value="CUTINASE RV1984C-RELATED-RELATED"/>
    <property type="match status" value="1"/>
</dbReference>
<dbReference type="GO" id="GO:0052689">
    <property type="term" value="F:carboxylic ester hydrolase activity"/>
    <property type="evidence" value="ECO:0007669"/>
    <property type="project" value="UniProtKB-KW"/>
</dbReference>
<name>A0A558GKL0_9CORY</name>
<evidence type="ECO:0000256" key="2">
    <source>
        <dbReference type="ARBA" id="ARBA00022487"/>
    </source>
</evidence>
<dbReference type="Pfam" id="PF01083">
    <property type="entry name" value="Cutinase"/>
    <property type="match status" value="1"/>
</dbReference>
<protein>
    <submittedName>
        <fullName evidence="6">Cutinase family protein</fullName>
    </submittedName>
</protein>
<sequence length="310" mass="32721">MRKTLTVLAVVVLLAVIGGGAVHFLNTNEEGEQGNLAEPAPSQEEGDASPEQPDWCPRVEFISAPGTWESAADDDPINPGANPNSFMLSITNPLKEAYVPEDVKVWTLPYTAQFKNINAQHEMSYDDSRNEGTSRLEGELTYMHETCPNTKFILSGFSQGAVIAGDVADRIGGGNGPVPAESVAGVALIADGRRQDGVGINPGAHVGGVGAEIALQPVSTLIQGIVPGATMRGERANGFGALADRTFQICAPNDSICDAPLDVSNGLERARDLIDANGVHALYAYNPDVIEGATANQWVTQWAKDTIDAQ</sequence>
<reference evidence="6 7" key="1">
    <citation type="submission" date="2019-07" db="EMBL/GenBank/DDBJ databases">
        <title>Draft genome of C. aurimucosum strain 14-2523.</title>
        <authorList>
            <person name="Pacheco L.G.C."/>
            <person name="Aguiar E.R.G.R."/>
            <person name="Navas J."/>
            <person name="Santos C.S."/>
            <person name="Rocha D.J.P.G."/>
        </authorList>
    </citation>
    <scope>NUCLEOTIDE SEQUENCE [LARGE SCALE GENOMIC DNA]</scope>
    <source>
        <strain evidence="6 7">14-2523</strain>
    </source>
</reference>
<proteinExistence type="inferred from homology"/>
<evidence type="ECO:0000256" key="3">
    <source>
        <dbReference type="ARBA" id="ARBA00022801"/>
    </source>
</evidence>
<dbReference type="EMBL" id="VMTY01000005">
    <property type="protein sequence ID" value="TVU57414.1"/>
    <property type="molecule type" value="Genomic_DNA"/>
</dbReference>
<comment type="similarity">
    <text evidence="1">Belongs to the cutinase family.</text>
</comment>
<dbReference type="Gene3D" id="3.40.50.1820">
    <property type="entry name" value="alpha/beta hydrolase"/>
    <property type="match status" value="1"/>
</dbReference>
<dbReference type="InterPro" id="IPR000675">
    <property type="entry name" value="Cutinase/axe"/>
</dbReference>
<keyword evidence="3" id="KW-0378">Hydrolase</keyword>